<evidence type="ECO:0000313" key="2">
    <source>
        <dbReference type="Proteomes" id="UP000005239"/>
    </source>
</evidence>
<keyword evidence="2" id="KW-1185">Reference proteome</keyword>
<protein>
    <submittedName>
        <fullName evidence="1">Uncharacterized protein</fullName>
    </submittedName>
</protein>
<accession>A0A8R1UE30</accession>
<reference evidence="2" key="1">
    <citation type="journal article" date="2008" name="Nat. Genet.">
        <title>The Pristionchus pacificus genome provides a unique perspective on nematode lifestyle and parasitism.</title>
        <authorList>
            <person name="Dieterich C."/>
            <person name="Clifton S.W."/>
            <person name="Schuster L.N."/>
            <person name="Chinwalla A."/>
            <person name="Delehaunty K."/>
            <person name="Dinkelacker I."/>
            <person name="Fulton L."/>
            <person name="Fulton R."/>
            <person name="Godfrey J."/>
            <person name="Minx P."/>
            <person name="Mitreva M."/>
            <person name="Roeseler W."/>
            <person name="Tian H."/>
            <person name="Witte H."/>
            <person name="Yang S.P."/>
            <person name="Wilson R.K."/>
            <person name="Sommer R.J."/>
        </authorList>
    </citation>
    <scope>NUCLEOTIDE SEQUENCE [LARGE SCALE GENOMIC DNA]</scope>
    <source>
        <strain evidence="2">PS312</strain>
    </source>
</reference>
<dbReference type="Proteomes" id="UP000005239">
    <property type="component" value="Unassembled WGS sequence"/>
</dbReference>
<dbReference type="EnsemblMetazoa" id="PPA15530.1">
    <property type="protein sequence ID" value="PPA15530.1"/>
    <property type="gene ID" value="WBGene00105084"/>
</dbReference>
<evidence type="ECO:0000313" key="1">
    <source>
        <dbReference type="EnsemblMetazoa" id="PPA15530.1"/>
    </source>
</evidence>
<accession>A0A2A6CKY1</accession>
<proteinExistence type="predicted"/>
<dbReference type="AlphaFoldDB" id="A0A2A6CKY1"/>
<name>A0A2A6CKY1_PRIPA</name>
<gene>
    <name evidence="1" type="primary">WBGene00105084</name>
</gene>
<sequence length="611" mass="64541">MFRLVALSLFLHTARACVPVRPGEDLPCPSLAQVQATAASNYLTTGLKASTENKAKVYKCTAPEKLLAVEGGVVTELPDGAKISCQPNSAIFTTDDGKEIGNKKFTCGEKLVPCPTVPEHTTGGLTDAETEAIPAPTMSNGDTIWQCKAPKDHLFLVPKGMPTATMDLGTAATIKCKKQSGKIFLVEGGETEIDPAGMDTYTCGQFSCQLCDQTKLVEPTVAECTMQKDFLCKSKPTVTITANCPMLSCPAGESLYLMDTATTGAPVSDAQVKCDATTKMWLFDGINPIAATAPGFVCALTCDEQCKTPVSMAYAGFDALANDITMSQTAAQPICTYSCGPSYSLTLAGQTYSNIVCDMKTKAVTLDVLGGTAVSDTNKFSCLACNCDTTTDMELTDGSIDLCPMGQLCTNPTAIQNAAGMLKLSPTIKCASTDWITADKTMAGVTCMFSPGKGAYPLPTIPPGTMACPPITPLGGCPGNTCEFAELIYVQKGDGYYITCKKGSLVTDQPGTALTSTCSSGMWNELITMATCDMDDTQVDNCKTTLMAPVAAAISHSCEFGVCYLSCTDPTKQFEYTLASGVEHNKLMKCYLDEVYPVNLELTDPALVKCV</sequence>
<reference evidence="1" key="2">
    <citation type="submission" date="2022-06" db="UniProtKB">
        <authorList>
            <consortium name="EnsemblMetazoa"/>
        </authorList>
    </citation>
    <scope>IDENTIFICATION</scope>
    <source>
        <strain evidence="1">PS312</strain>
    </source>
</reference>
<organism evidence="1 2">
    <name type="scientific">Pristionchus pacificus</name>
    <name type="common">Parasitic nematode worm</name>
    <dbReference type="NCBI Taxonomy" id="54126"/>
    <lineage>
        <taxon>Eukaryota</taxon>
        <taxon>Metazoa</taxon>
        <taxon>Ecdysozoa</taxon>
        <taxon>Nematoda</taxon>
        <taxon>Chromadorea</taxon>
        <taxon>Rhabditida</taxon>
        <taxon>Rhabditina</taxon>
        <taxon>Diplogasteromorpha</taxon>
        <taxon>Diplogasteroidea</taxon>
        <taxon>Neodiplogasteridae</taxon>
        <taxon>Pristionchus</taxon>
    </lineage>
</organism>